<evidence type="ECO:0000313" key="26">
    <source>
        <dbReference type="Proteomes" id="UP000266643"/>
    </source>
</evidence>
<keyword evidence="9" id="KW-0406">Ion transport</keyword>
<evidence type="ECO:0000313" key="27">
    <source>
        <dbReference type="Proteomes" id="UP000283543"/>
    </source>
</evidence>
<organism evidence="15 25">
    <name type="scientific">Aphanomyces astaci</name>
    <name type="common">Crayfish plague agent</name>
    <dbReference type="NCBI Taxonomy" id="112090"/>
    <lineage>
        <taxon>Eukaryota</taxon>
        <taxon>Sar</taxon>
        <taxon>Stramenopiles</taxon>
        <taxon>Oomycota</taxon>
        <taxon>Saprolegniomycetes</taxon>
        <taxon>Saprolegniales</taxon>
        <taxon>Verrucalvaceae</taxon>
        <taxon>Aphanomyces</taxon>
    </lineage>
</organism>
<evidence type="ECO:0000256" key="9">
    <source>
        <dbReference type="ARBA" id="ARBA00023065"/>
    </source>
</evidence>
<dbReference type="GO" id="GO:0034702">
    <property type="term" value="C:monoatomic ion channel complex"/>
    <property type="evidence" value="ECO:0007669"/>
    <property type="project" value="UniProtKB-KW"/>
</dbReference>
<keyword evidence="6" id="KW-0851">Voltage-gated channel</keyword>
<proteinExistence type="predicted"/>
<dbReference type="EMBL" id="QUTF01004080">
    <property type="protein sequence ID" value="RHZ41824.1"/>
    <property type="molecule type" value="Genomic_DNA"/>
</dbReference>
<dbReference type="Gene3D" id="1.20.120.350">
    <property type="entry name" value="Voltage-gated potassium channels. Chain C"/>
    <property type="match status" value="1"/>
</dbReference>
<evidence type="ECO:0000256" key="11">
    <source>
        <dbReference type="ARBA" id="ARBA00023303"/>
    </source>
</evidence>
<dbReference type="EMBL" id="QUTB01008438">
    <property type="protein sequence ID" value="RHY42535.1"/>
    <property type="molecule type" value="Genomic_DNA"/>
</dbReference>
<dbReference type="Proteomes" id="UP000286510">
    <property type="component" value="Unassembled WGS sequence"/>
</dbReference>
<dbReference type="EMBL" id="QUTA01009019">
    <property type="protein sequence ID" value="RHY02002.1"/>
    <property type="molecule type" value="Genomic_DNA"/>
</dbReference>
<dbReference type="EMBL" id="QUTD01008746">
    <property type="protein sequence ID" value="RHY44989.1"/>
    <property type="molecule type" value="Genomic_DNA"/>
</dbReference>
<dbReference type="VEuPathDB" id="FungiDB:H257_14135"/>
<evidence type="ECO:0000313" key="24">
    <source>
        <dbReference type="Proteomes" id="UP000266196"/>
    </source>
</evidence>
<dbReference type="Proteomes" id="UP000265427">
    <property type="component" value="Unassembled WGS sequence"/>
</dbReference>
<keyword evidence="5 13" id="KW-0812">Transmembrane</keyword>
<evidence type="ECO:0000313" key="18">
    <source>
        <dbReference type="EMBL" id="RHY44989.1"/>
    </source>
</evidence>
<dbReference type="InterPro" id="IPR005821">
    <property type="entry name" value="Ion_trans_dom"/>
</dbReference>
<dbReference type="Proteomes" id="UP000283543">
    <property type="component" value="Unassembled WGS sequence"/>
</dbReference>
<comment type="caution">
    <text evidence="15">The sequence shown here is derived from an EMBL/GenBank/DDBJ whole genome shotgun (WGS) entry which is preliminary data.</text>
</comment>
<dbReference type="GO" id="GO:0030171">
    <property type="term" value="F:voltage-gated proton channel activity"/>
    <property type="evidence" value="ECO:0007669"/>
    <property type="project" value="InterPro"/>
</dbReference>
<evidence type="ECO:0000256" key="12">
    <source>
        <dbReference type="ARBA" id="ARBA00031989"/>
    </source>
</evidence>
<feature type="transmembrane region" description="Helical" evidence="13">
    <location>
        <begin position="29"/>
        <end position="51"/>
    </location>
</feature>
<evidence type="ECO:0000256" key="4">
    <source>
        <dbReference type="ARBA" id="ARBA00022475"/>
    </source>
</evidence>
<evidence type="ECO:0000313" key="22">
    <source>
        <dbReference type="Proteomes" id="UP000265427"/>
    </source>
</evidence>
<protein>
    <recommendedName>
        <fullName evidence="2">Voltage-gated hydrogen channel 1</fullName>
    </recommendedName>
    <alternativeName>
        <fullName evidence="12">Hydrogen voltage-gated channel 1</fullName>
    </alternativeName>
</protein>
<evidence type="ECO:0000313" key="28">
    <source>
        <dbReference type="Proteomes" id="UP000286510"/>
    </source>
</evidence>
<evidence type="ECO:0000256" key="2">
    <source>
        <dbReference type="ARBA" id="ARBA00015897"/>
    </source>
</evidence>
<feature type="domain" description="Ion transport" evidence="14">
    <location>
        <begin position="34"/>
        <end position="152"/>
    </location>
</feature>
<keyword evidence="4" id="KW-1003">Cell membrane</keyword>
<dbReference type="PANTHER" id="PTHR46480:SF1">
    <property type="entry name" value="VOLTAGE-GATED HYDROGEN CHANNEL 1"/>
    <property type="match status" value="1"/>
</dbReference>
<evidence type="ECO:0000256" key="13">
    <source>
        <dbReference type="SAM" id="Phobius"/>
    </source>
</evidence>
<keyword evidence="10 13" id="KW-0472">Membrane</keyword>
<evidence type="ECO:0000256" key="1">
    <source>
        <dbReference type="ARBA" id="ARBA00004651"/>
    </source>
</evidence>
<accession>A0A397A356</accession>
<evidence type="ECO:0000256" key="5">
    <source>
        <dbReference type="ARBA" id="ARBA00022692"/>
    </source>
</evidence>
<name>A0A397A356_APHAT</name>
<keyword evidence="7 13" id="KW-1133">Transmembrane helix</keyword>
<evidence type="ECO:0000259" key="14">
    <source>
        <dbReference type="Pfam" id="PF00520"/>
    </source>
</evidence>
<feature type="transmembrane region" description="Helical" evidence="13">
    <location>
        <begin position="107"/>
        <end position="128"/>
    </location>
</feature>
<dbReference type="EMBL" id="QUSZ01004489">
    <property type="protein sequence ID" value="RHY14032.1"/>
    <property type="molecule type" value="Genomic_DNA"/>
</dbReference>
<dbReference type="InterPro" id="IPR031846">
    <property type="entry name" value="Hvcn1"/>
</dbReference>
<gene>
    <name evidence="15" type="ORF">DYB25_004903</name>
    <name evidence="21" type="ORF">DYB26_001182</name>
    <name evidence="18" type="ORF">DYB30_004103</name>
    <name evidence="20" type="ORF">DYB31_001287</name>
    <name evidence="17" type="ORF">DYB34_002741</name>
    <name evidence="16" type="ORF">DYB36_004667</name>
    <name evidence="19" type="ORF">DYB38_003343</name>
</gene>
<keyword evidence="8" id="KW-0175">Coiled coil</keyword>
<dbReference type="Proteomes" id="UP000266196">
    <property type="component" value="Unassembled WGS sequence"/>
</dbReference>
<keyword evidence="11" id="KW-0407">Ion channel</keyword>
<dbReference type="Pfam" id="PF00520">
    <property type="entry name" value="Ion_trans"/>
    <property type="match status" value="1"/>
</dbReference>
<evidence type="ECO:0000313" key="17">
    <source>
        <dbReference type="EMBL" id="RHY42535.1"/>
    </source>
</evidence>
<evidence type="ECO:0000313" key="20">
    <source>
        <dbReference type="EMBL" id="RHZ32407.1"/>
    </source>
</evidence>
<dbReference type="PANTHER" id="PTHR46480">
    <property type="entry name" value="F20B24.22"/>
    <property type="match status" value="1"/>
</dbReference>
<dbReference type="GO" id="GO:0005886">
    <property type="term" value="C:plasma membrane"/>
    <property type="evidence" value="ECO:0007669"/>
    <property type="project" value="UniProtKB-SubCell"/>
</dbReference>
<dbReference type="AlphaFoldDB" id="A0A397A356"/>
<evidence type="ECO:0000313" key="25">
    <source>
        <dbReference type="Proteomes" id="UP000266239"/>
    </source>
</evidence>
<dbReference type="Proteomes" id="UP000265716">
    <property type="component" value="Unassembled WGS sequence"/>
</dbReference>
<dbReference type="Proteomes" id="UP000266643">
    <property type="component" value="Unassembled WGS sequence"/>
</dbReference>
<evidence type="ECO:0000256" key="7">
    <source>
        <dbReference type="ARBA" id="ARBA00022989"/>
    </source>
</evidence>
<sequence length="209" mass="23006">MSSSRHDEGGIANLRATCAAWLRSRLLHIVFLCLVVVDFLCVVGELSLTLIAQSTCPDEGAIGGRTDSTDAAIEVLGHVSLGIVAVFVVETVAKLMFLGWTYYAHNWLHAFDAVVVVSTFTMSIVLHGQEEREVVGLLIVFRVGYILRIIDSVVMTSEMHYEETIHRLEHELAACRLQLQAATTATPTPSVFTTDYVKPACSPYHVERS</sequence>
<evidence type="ECO:0000313" key="15">
    <source>
        <dbReference type="EMBL" id="RHY02002.1"/>
    </source>
</evidence>
<dbReference type="InterPro" id="IPR027359">
    <property type="entry name" value="Volt_channel_dom_sf"/>
</dbReference>
<reference evidence="22 23" key="1">
    <citation type="submission" date="2018-08" db="EMBL/GenBank/DDBJ databases">
        <title>Aphanomyces genome sequencing and annotation.</title>
        <authorList>
            <person name="Minardi D."/>
            <person name="Oidtmann B."/>
            <person name="Van Der Giezen M."/>
            <person name="Studholme D.J."/>
        </authorList>
    </citation>
    <scope>NUCLEOTIDE SEQUENCE [LARGE SCALE GENOMIC DNA]</scope>
    <source>
        <strain evidence="20 24">197901</strain>
        <strain evidence="18 26">D2</strain>
        <strain evidence="21 28">FDL457</strain>
        <strain evidence="16 22">Kv</strain>
        <strain evidence="19 23">SA</strain>
        <strain evidence="17 27">Si</strain>
        <strain evidence="15 25">Yx</strain>
    </source>
</reference>
<evidence type="ECO:0000256" key="3">
    <source>
        <dbReference type="ARBA" id="ARBA00022448"/>
    </source>
</evidence>
<dbReference type="EMBL" id="QUTE01006541">
    <property type="protein sequence ID" value="RHZ32407.1"/>
    <property type="molecule type" value="Genomic_DNA"/>
</dbReference>
<feature type="transmembrane region" description="Helical" evidence="13">
    <location>
        <begin position="71"/>
        <end position="95"/>
    </location>
</feature>
<comment type="subcellular location">
    <subcellularLocation>
        <location evidence="1">Cell membrane</location>
        <topology evidence="1">Multi-pass membrane protein</topology>
    </subcellularLocation>
</comment>
<evidence type="ECO:0000256" key="6">
    <source>
        <dbReference type="ARBA" id="ARBA00022882"/>
    </source>
</evidence>
<evidence type="ECO:0000313" key="16">
    <source>
        <dbReference type="EMBL" id="RHY14032.1"/>
    </source>
</evidence>
<evidence type="ECO:0000313" key="19">
    <source>
        <dbReference type="EMBL" id="RHY47847.1"/>
    </source>
</evidence>
<dbReference type="SUPFAM" id="SSF81324">
    <property type="entry name" value="Voltage-gated potassium channels"/>
    <property type="match status" value="1"/>
</dbReference>
<evidence type="ECO:0000256" key="8">
    <source>
        <dbReference type="ARBA" id="ARBA00023054"/>
    </source>
</evidence>
<keyword evidence="3" id="KW-0813">Transport</keyword>
<dbReference type="Proteomes" id="UP000266239">
    <property type="component" value="Unassembled WGS sequence"/>
</dbReference>
<evidence type="ECO:0000313" key="21">
    <source>
        <dbReference type="EMBL" id="RHZ41824.1"/>
    </source>
</evidence>
<evidence type="ECO:0000256" key="10">
    <source>
        <dbReference type="ARBA" id="ARBA00023136"/>
    </source>
</evidence>
<evidence type="ECO:0000313" key="23">
    <source>
        <dbReference type="Proteomes" id="UP000265716"/>
    </source>
</evidence>
<dbReference type="EMBL" id="QUTC01007408">
    <property type="protein sequence ID" value="RHY47847.1"/>
    <property type="molecule type" value="Genomic_DNA"/>
</dbReference>